<keyword evidence="4" id="KW-1185">Reference proteome</keyword>
<comment type="similarity">
    <text evidence="1">Belongs to the FAM227 family.</text>
</comment>
<evidence type="ECO:0000313" key="4">
    <source>
        <dbReference type="Proteomes" id="UP001054902"/>
    </source>
</evidence>
<accession>A0AAD3H694</accession>
<comment type="caution">
    <text evidence="3">The sequence shown here is derived from an EMBL/GenBank/DDBJ whole genome shotgun (WGS) entry which is preliminary data.</text>
</comment>
<proteinExistence type="inferred from homology"/>
<name>A0AAD3H694_9STRA</name>
<dbReference type="EMBL" id="BLLK01000045">
    <property type="protein sequence ID" value="GFH52172.1"/>
    <property type="molecule type" value="Genomic_DNA"/>
</dbReference>
<dbReference type="Pfam" id="PF14922">
    <property type="entry name" value="FWWh"/>
    <property type="match status" value="1"/>
</dbReference>
<gene>
    <name evidence="3" type="ORF">CTEN210_08648</name>
</gene>
<evidence type="ECO:0000256" key="2">
    <source>
        <dbReference type="SAM" id="MobiDB-lite"/>
    </source>
</evidence>
<sequence>MKDENALARTFLQRLESLNNLVRRRSSLTLTVPTADDDGNTERNCGDVNDTESLERPILMEIENTDAAKRLEMLFDRFVEEKKDPTLKSNKKSKSSCRNQMRESKKQKIIQLQNQLKKRHTRHLSRSANTLIFRLGDKAACSGDVDIYPIKKNEMDAKLFLSLSCEKLSIERGYRLLKSCSTHEISQDLFVTMFWFAHCRFFQKNSLAEQRFLMVQLSQQFSKFLELLTKSSAFKQRDVIFRVFPFVVSKAIHLGFTFLCPGNRSLFRGSFQKVLNTSTFKLLTGLDIANIHTIVNKLYPEDEKMHREDASEEIDSIEETFEITRRQMSGCSFDRSFISHTKAPGDGLVRHQNRILFDTRKLSPLLSQYLGRDSLNIGSKHLVKRTEPVVHCSVGGLDTFQPRYEEKSLLLEKQRLEHHEKASIQMKFEKLKSKEELQKDLKTIAKAHQQTISSKKKMVALVQQIVTGEK</sequence>
<organism evidence="3 4">
    <name type="scientific">Chaetoceros tenuissimus</name>
    <dbReference type="NCBI Taxonomy" id="426638"/>
    <lineage>
        <taxon>Eukaryota</taxon>
        <taxon>Sar</taxon>
        <taxon>Stramenopiles</taxon>
        <taxon>Ochrophyta</taxon>
        <taxon>Bacillariophyta</taxon>
        <taxon>Coscinodiscophyceae</taxon>
        <taxon>Chaetocerotophycidae</taxon>
        <taxon>Chaetocerotales</taxon>
        <taxon>Chaetocerotaceae</taxon>
        <taxon>Chaetoceros</taxon>
    </lineage>
</organism>
<feature type="region of interest" description="Disordered" evidence="2">
    <location>
        <begin position="85"/>
        <end position="104"/>
    </location>
</feature>
<dbReference type="InterPro" id="IPR029417">
    <property type="entry name" value="FAM227"/>
</dbReference>
<dbReference type="Proteomes" id="UP001054902">
    <property type="component" value="Unassembled WGS sequence"/>
</dbReference>
<protein>
    <submittedName>
        <fullName evidence="3">Uncharacterized protein</fullName>
    </submittedName>
</protein>
<dbReference type="AlphaFoldDB" id="A0AAD3H694"/>
<reference evidence="3 4" key="1">
    <citation type="journal article" date="2021" name="Sci. Rep.">
        <title>The genome of the diatom Chaetoceros tenuissimus carries an ancient integrated fragment of an extant virus.</title>
        <authorList>
            <person name="Hongo Y."/>
            <person name="Kimura K."/>
            <person name="Takaki Y."/>
            <person name="Yoshida Y."/>
            <person name="Baba S."/>
            <person name="Kobayashi G."/>
            <person name="Nagasaki K."/>
            <person name="Hano T."/>
            <person name="Tomaru Y."/>
        </authorList>
    </citation>
    <scope>NUCLEOTIDE SEQUENCE [LARGE SCALE GENOMIC DNA]</scope>
    <source>
        <strain evidence="3 4">NIES-3715</strain>
    </source>
</reference>
<evidence type="ECO:0000313" key="3">
    <source>
        <dbReference type="EMBL" id="GFH52172.1"/>
    </source>
</evidence>
<evidence type="ECO:0000256" key="1">
    <source>
        <dbReference type="ARBA" id="ARBA00008666"/>
    </source>
</evidence>